<evidence type="ECO:0000256" key="2">
    <source>
        <dbReference type="ARBA" id="ARBA00022448"/>
    </source>
</evidence>
<evidence type="ECO:0000256" key="3">
    <source>
        <dbReference type="ARBA" id="ARBA00022475"/>
    </source>
</evidence>
<feature type="transmembrane region" description="Helical" evidence="7">
    <location>
        <begin position="107"/>
        <end position="124"/>
    </location>
</feature>
<dbReference type="GO" id="GO:0005886">
    <property type="term" value="C:plasma membrane"/>
    <property type="evidence" value="ECO:0007669"/>
    <property type="project" value="UniProtKB-SubCell"/>
</dbReference>
<proteinExistence type="predicted"/>
<keyword evidence="4 7" id="KW-0812">Transmembrane</keyword>
<keyword evidence="5 7" id="KW-1133">Transmembrane helix</keyword>
<reference evidence="8" key="1">
    <citation type="submission" date="2020-05" db="EMBL/GenBank/DDBJ databases">
        <authorList>
            <person name="Chiriac C."/>
            <person name="Salcher M."/>
            <person name="Ghai R."/>
            <person name="Kavagutti S V."/>
        </authorList>
    </citation>
    <scope>NUCLEOTIDE SEQUENCE</scope>
</reference>
<dbReference type="PANTHER" id="PTHR30269:SF0">
    <property type="entry name" value="MEMBRANE TRANSPORTER PROTEIN YFCA-RELATED"/>
    <property type="match status" value="1"/>
</dbReference>
<feature type="transmembrane region" description="Helical" evidence="7">
    <location>
        <begin position="144"/>
        <end position="160"/>
    </location>
</feature>
<dbReference type="PANTHER" id="PTHR30269">
    <property type="entry name" value="TRANSMEMBRANE PROTEIN YFCA"/>
    <property type="match status" value="1"/>
</dbReference>
<evidence type="ECO:0000313" key="8">
    <source>
        <dbReference type="EMBL" id="CAB4662637.1"/>
    </source>
</evidence>
<organism evidence="8">
    <name type="scientific">freshwater metagenome</name>
    <dbReference type="NCBI Taxonomy" id="449393"/>
    <lineage>
        <taxon>unclassified sequences</taxon>
        <taxon>metagenomes</taxon>
        <taxon>ecological metagenomes</taxon>
    </lineage>
</organism>
<dbReference type="EMBL" id="CAEZWO010000076">
    <property type="protein sequence ID" value="CAB4662637.1"/>
    <property type="molecule type" value="Genomic_DNA"/>
</dbReference>
<evidence type="ECO:0000256" key="6">
    <source>
        <dbReference type="ARBA" id="ARBA00023136"/>
    </source>
</evidence>
<keyword evidence="3" id="KW-1003">Cell membrane</keyword>
<protein>
    <submittedName>
        <fullName evidence="8">Unannotated protein</fullName>
    </submittedName>
</protein>
<evidence type="ECO:0000256" key="4">
    <source>
        <dbReference type="ARBA" id="ARBA00022692"/>
    </source>
</evidence>
<sequence>MHFFGDISNISMGFMAIAALCAGFVDAVAGGGGLIQLPALLLGLTSSPTVQVLGTNKLSSVFGTAAAAVMYRRRVTPDFRFTCAMAIPAFLGSMGGALLASHLPTHALRPIVFVLLVLVVIYTWKKPELGHVENLRHTQRRRNVIAVGSGAVIGFYDGIFGPGTGTFLMVVLVALLGFAFLTASSMAKVVNVATNLGALVIFGIHGVILWKVGLALGLANIAGGILGARMAIRGGSALVRKFFLVVTVILIFKVGIDTITHW</sequence>
<feature type="transmembrane region" description="Helical" evidence="7">
    <location>
        <begin position="12"/>
        <end position="37"/>
    </location>
</feature>
<feature type="transmembrane region" description="Helical" evidence="7">
    <location>
        <begin position="166"/>
        <end position="183"/>
    </location>
</feature>
<comment type="subcellular location">
    <subcellularLocation>
        <location evidence="1">Cell membrane</location>
        <topology evidence="1">Multi-pass membrane protein</topology>
    </subcellularLocation>
</comment>
<gene>
    <name evidence="8" type="ORF">UFOPK2254_00840</name>
    <name evidence="9" type="ORF">UFOPK3197_00334</name>
</gene>
<keyword evidence="6 7" id="KW-0472">Membrane</keyword>
<evidence type="ECO:0000256" key="7">
    <source>
        <dbReference type="SAM" id="Phobius"/>
    </source>
</evidence>
<accession>A0A6J6LKX2</accession>
<dbReference type="InterPro" id="IPR002781">
    <property type="entry name" value="TM_pro_TauE-like"/>
</dbReference>
<evidence type="ECO:0000256" key="5">
    <source>
        <dbReference type="ARBA" id="ARBA00022989"/>
    </source>
</evidence>
<keyword evidence="2" id="KW-0813">Transport</keyword>
<feature type="transmembrane region" description="Helical" evidence="7">
    <location>
        <begin position="239"/>
        <end position="256"/>
    </location>
</feature>
<feature type="transmembrane region" description="Helical" evidence="7">
    <location>
        <begin position="81"/>
        <end position="101"/>
    </location>
</feature>
<evidence type="ECO:0000313" key="9">
    <source>
        <dbReference type="EMBL" id="CAB4823186.1"/>
    </source>
</evidence>
<name>A0A6J6LKX2_9ZZZZ</name>
<dbReference type="Pfam" id="PF01925">
    <property type="entry name" value="TauE"/>
    <property type="match status" value="1"/>
</dbReference>
<evidence type="ECO:0000256" key="1">
    <source>
        <dbReference type="ARBA" id="ARBA00004651"/>
    </source>
</evidence>
<feature type="transmembrane region" description="Helical" evidence="7">
    <location>
        <begin position="49"/>
        <end position="69"/>
    </location>
</feature>
<dbReference type="AlphaFoldDB" id="A0A6J6LKX2"/>
<dbReference type="InterPro" id="IPR052017">
    <property type="entry name" value="TSUP"/>
</dbReference>
<dbReference type="EMBL" id="CAFABI010000023">
    <property type="protein sequence ID" value="CAB4823186.1"/>
    <property type="molecule type" value="Genomic_DNA"/>
</dbReference>